<accession>A0A069AZL0</accession>
<dbReference type="PANTHER" id="PTHR30204">
    <property type="entry name" value="REDOX-CYCLING DRUG-SENSING TRANSCRIPTIONAL ACTIVATOR SOXR"/>
    <property type="match status" value="1"/>
</dbReference>
<reference evidence="10" key="3">
    <citation type="submission" date="2021-06" db="EMBL/GenBank/DDBJ databases">
        <authorList>
            <consortium name="NCBI Pathogen Detection Project"/>
        </authorList>
    </citation>
    <scope>NUCLEOTIDE SEQUENCE</scope>
    <source>
        <strain evidence="10">Clostridioides</strain>
    </source>
</reference>
<dbReference type="CDD" id="cd01107">
    <property type="entry name" value="HTH_BmrR"/>
    <property type="match status" value="1"/>
</dbReference>
<protein>
    <submittedName>
        <fullName evidence="10">MerR family transcriptional regulator</fullName>
    </submittedName>
    <submittedName>
        <fullName evidence="9">Transcriptional regulator, MerR family</fullName>
    </submittedName>
    <submittedName>
        <fullName evidence="8">Transcriptional regulator, effector binding domain protein</fullName>
    </submittedName>
</protein>
<evidence type="ECO:0000313" key="8">
    <source>
        <dbReference type="EMBL" id="CDS84377.1"/>
    </source>
</evidence>
<dbReference type="GO" id="GO:0003677">
    <property type="term" value="F:DNA binding"/>
    <property type="evidence" value="ECO:0007669"/>
    <property type="project" value="UniProtKB-KW"/>
</dbReference>
<dbReference type="Pfam" id="PF06445">
    <property type="entry name" value="GyrI-like"/>
    <property type="match status" value="1"/>
</dbReference>
<feature type="domain" description="HTH merR-type" evidence="6">
    <location>
        <begin position="1"/>
        <end position="71"/>
    </location>
</feature>
<dbReference type="Gene3D" id="1.10.1660.10">
    <property type="match status" value="1"/>
</dbReference>
<dbReference type="InterPro" id="IPR009061">
    <property type="entry name" value="DNA-bd_dom_put_sf"/>
</dbReference>
<gene>
    <name evidence="9" type="ORF">BN1095_570011</name>
    <name evidence="7" type="ORF">BN1096_270011</name>
    <name evidence="8" type="ORF">BN1097_260011</name>
    <name evidence="10" type="ORF">KRQ00_003704</name>
</gene>
<keyword evidence="2" id="KW-0805">Transcription regulation</keyword>
<reference evidence="9" key="1">
    <citation type="submission" date="2014-07" db="EMBL/GenBank/DDBJ databases">
        <authorList>
            <person name="Monot Marc"/>
        </authorList>
    </citation>
    <scope>NUCLEOTIDE SEQUENCE</scope>
    <source>
        <strain evidence="9">7032989</strain>
        <strain evidence="8">7032994</strain>
    </source>
</reference>
<reference evidence="10" key="2">
    <citation type="journal article" date="2018" name="Genome Biol.">
        <title>SKESA: strategic k-mer extension for scrupulous assemblies.</title>
        <authorList>
            <person name="Souvorov A."/>
            <person name="Agarwala R."/>
            <person name="Lipman D.J."/>
        </authorList>
    </citation>
    <scope>NUCLEOTIDE SEQUENCE</scope>
    <source>
        <strain evidence="10">Clostridioides</strain>
    </source>
</reference>
<dbReference type="AlphaFoldDB" id="A0A069AZL0"/>
<dbReference type="EMBL" id="LK933260">
    <property type="protein sequence ID" value="CDT56906.1"/>
    <property type="molecule type" value="Genomic_DNA"/>
</dbReference>
<evidence type="ECO:0000313" key="10">
    <source>
        <dbReference type="EMBL" id="HBH2621890.1"/>
    </source>
</evidence>
<dbReference type="InterPro" id="IPR011256">
    <property type="entry name" value="Reg_factor_effector_dom_sf"/>
</dbReference>
<dbReference type="PATRIC" id="fig|1496.1371.peg.3148"/>
<dbReference type="SUPFAM" id="SSF46955">
    <property type="entry name" value="Putative DNA-binding domain"/>
    <property type="match status" value="1"/>
</dbReference>
<evidence type="ECO:0000256" key="1">
    <source>
        <dbReference type="ARBA" id="ARBA00022491"/>
    </source>
</evidence>
<evidence type="ECO:0000313" key="9">
    <source>
        <dbReference type="EMBL" id="CDT56906.1"/>
    </source>
</evidence>
<dbReference type="SMART" id="SM00422">
    <property type="entry name" value="HTH_MERR"/>
    <property type="match status" value="1"/>
</dbReference>
<evidence type="ECO:0000256" key="2">
    <source>
        <dbReference type="ARBA" id="ARBA00023015"/>
    </source>
</evidence>
<evidence type="ECO:0000256" key="5">
    <source>
        <dbReference type="SAM" id="Coils"/>
    </source>
</evidence>
<sequence length="274" mass="32263">MFKIGEVSKLTQISIRMLRYYDELGILKPAEIDKYTGHRLYSVEQISILQRIVLLRDSKFSVAEIANIVHNWNDEFVIKELNRKKNEIQKEIKQEQQRINKIDKFIEAINCDKDEIHYNVVFKKIPSYKIISLREIIPDYQSEGILWEKLSKFIKEEHIEVSRQSNNNIAFYHDEEVKDNGVDIEVGMVVKKIGKNKSGFIYRETEEIDMMACTMVYGPYENIAGAYESFCYWLDKNSDYQISGINRQIGHKGEHNEINPENYLTEIQIPLIKV</sequence>
<dbReference type="Gene3D" id="3.20.80.10">
    <property type="entry name" value="Regulatory factor, effector binding domain"/>
    <property type="match status" value="1"/>
</dbReference>
<keyword evidence="5" id="KW-0175">Coiled coil</keyword>
<feature type="coiled-coil region" evidence="5">
    <location>
        <begin position="78"/>
        <end position="105"/>
    </location>
</feature>
<dbReference type="Proteomes" id="UP000879542">
    <property type="component" value="Unassembled WGS sequence"/>
</dbReference>
<dbReference type="SUPFAM" id="SSF55136">
    <property type="entry name" value="Probable bacterial effector-binding domain"/>
    <property type="match status" value="1"/>
</dbReference>
<dbReference type="Pfam" id="PF13411">
    <property type="entry name" value="MerR_1"/>
    <property type="match status" value="1"/>
</dbReference>
<name>A0A069AZL0_CLODI</name>
<dbReference type="InterPro" id="IPR010499">
    <property type="entry name" value="AraC_E-bd"/>
</dbReference>
<dbReference type="RefSeq" id="WP_003429514.1">
    <property type="nucleotide sequence ID" value="NZ_AP025558.1"/>
</dbReference>
<evidence type="ECO:0000313" key="7">
    <source>
        <dbReference type="EMBL" id="CDS83935.1"/>
    </source>
</evidence>
<dbReference type="InterPro" id="IPR000551">
    <property type="entry name" value="MerR-type_HTH_dom"/>
</dbReference>
<dbReference type="GO" id="GO:0003700">
    <property type="term" value="F:DNA-binding transcription factor activity"/>
    <property type="evidence" value="ECO:0007669"/>
    <property type="project" value="InterPro"/>
</dbReference>
<dbReference type="PROSITE" id="PS00552">
    <property type="entry name" value="HTH_MERR_1"/>
    <property type="match status" value="1"/>
</dbReference>
<evidence type="ECO:0000256" key="4">
    <source>
        <dbReference type="ARBA" id="ARBA00023163"/>
    </source>
</evidence>
<dbReference type="EMBL" id="LK932477">
    <property type="protein sequence ID" value="CDS83935.1"/>
    <property type="molecule type" value="Genomic_DNA"/>
</dbReference>
<dbReference type="InterPro" id="IPR047057">
    <property type="entry name" value="MerR_fam"/>
</dbReference>
<keyword evidence="4" id="KW-0804">Transcription</keyword>
<organism evidence="9">
    <name type="scientific">Clostridioides difficile</name>
    <name type="common">Peptoclostridium difficile</name>
    <dbReference type="NCBI Taxonomy" id="1496"/>
    <lineage>
        <taxon>Bacteria</taxon>
        <taxon>Bacillati</taxon>
        <taxon>Bacillota</taxon>
        <taxon>Clostridia</taxon>
        <taxon>Peptostreptococcales</taxon>
        <taxon>Peptostreptococcaceae</taxon>
        <taxon>Clostridioides</taxon>
    </lineage>
</organism>
<evidence type="ECO:0000256" key="3">
    <source>
        <dbReference type="ARBA" id="ARBA00023125"/>
    </source>
</evidence>
<dbReference type="SMART" id="SM00871">
    <property type="entry name" value="AraC_E_bind"/>
    <property type="match status" value="1"/>
</dbReference>
<proteinExistence type="predicted"/>
<dbReference type="PROSITE" id="PS50937">
    <property type="entry name" value="HTH_MERR_2"/>
    <property type="match status" value="1"/>
</dbReference>
<dbReference type="InterPro" id="IPR029442">
    <property type="entry name" value="GyrI-like"/>
</dbReference>
<dbReference type="PANTHER" id="PTHR30204:SF69">
    <property type="entry name" value="MERR-FAMILY TRANSCRIPTIONAL REGULATOR"/>
    <property type="match status" value="1"/>
</dbReference>
<keyword evidence="3" id="KW-0238">DNA-binding</keyword>
<evidence type="ECO:0000259" key="6">
    <source>
        <dbReference type="PROSITE" id="PS50937"/>
    </source>
</evidence>
<dbReference type="EMBL" id="LK932361">
    <property type="protein sequence ID" value="CDS84377.1"/>
    <property type="molecule type" value="Genomic_DNA"/>
</dbReference>
<dbReference type="EMBL" id="DAEQIJ010000029">
    <property type="protein sequence ID" value="HBH2621890.1"/>
    <property type="molecule type" value="Genomic_DNA"/>
</dbReference>
<keyword evidence="1" id="KW-0678">Repressor</keyword>